<protein>
    <submittedName>
        <fullName evidence="2">Uncharacterized protein</fullName>
    </submittedName>
</protein>
<name>A0A8E6BB58_9BACT</name>
<sequence>MEKEITREQLHAYLEDALSDAEMSGIEKLLRDSEQLRFRLKQVREEQDRGEHSLGAIWRRERLSCPSREQLSGFLHGILEPDVHGYIDFHLKTIGCASCLANLDDIKEKQAESEPQKKRRRKIFQSSAGLLKAN</sequence>
<evidence type="ECO:0000256" key="1">
    <source>
        <dbReference type="SAM" id="MobiDB-lite"/>
    </source>
</evidence>
<evidence type="ECO:0000313" key="3">
    <source>
        <dbReference type="Proteomes" id="UP000676194"/>
    </source>
</evidence>
<feature type="region of interest" description="Disordered" evidence="1">
    <location>
        <begin position="109"/>
        <end position="134"/>
    </location>
</feature>
<dbReference type="EMBL" id="CP074694">
    <property type="protein sequence ID" value="QVL34814.1"/>
    <property type="molecule type" value="Genomic_DNA"/>
</dbReference>
<dbReference type="Proteomes" id="UP000676194">
    <property type="component" value="Chromosome"/>
</dbReference>
<organism evidence="2 3">
    <name type="scientific">Telmatocola sphagniphila</name>
    <dbReference type="NCBI Taxonomy" id="1123043"/>
    <lineage>
        <taxon>Bacteria</taxon>
        <taxon>Pseudomonadati</taxon>
        <taxon>Planctomycetota</taxon>
        <taxon>Planctomycetia</taxon>
        <taxon>Gemmatales</taxon>
        <taxon>Gemmataceae</taxon>
    </lineage>
</organism>
<keyword evidence="3" id="KW-1185">Reference proteome</keyword>
<gene>
    <name evidence="2" type="ORF">KIH39_01320</name>
</gene>
<dbReference type="KEGG" id="tsph:KIH39_01320"/>
<accession>A0A8E6BB58</accession>
<reference evidence="2" key="1">
    <citation type="submission" date="2021-05" db="EMBL/GenBank/DDBJ databases">
        <title>Complete genome sequence of the cellulolytic planctomycete Telmatocola sphagniphila SP2T and characterization of the first cellulase from planctomycetes.</title>
        <authorList>
            <person name="Rakitin A.L."/>
            <person name="Beletsky A.V."/>
            <person name="Naumoff D.G."/>
            <person name="Kulichevskaya I.S."/>
            <person name="Mardanov A.V."/>
            <person name="Ravin N.V."/>
            <person name="Dedysh S.N."/>
        </authorList>
    </citation>
    <scope>NUCLEOTIDE SEQUENCE</scope>
    <source>
        <strain evidence="2">SP2T</strain>
    </source>
</reference>
<proteinExistence type="predicted"/>
<evidence type="ECO:0000313" key="2">
    <source>
        <dbReference type="EMBL" id="QVL34814.1"/>
    </source>
</evidence>
<dbReference type="AlphaFoldDB" id="A0A8E6BB58"/>